<organism evidence="8 9">
    <name type="scientific">Quercus suber</name>
    <name type="common">Cork oak</name>
    <dbReference type="NCBI Taxonomy" id="58331"/>
    <lineage>
        <taxon>Eukaryota</taxon>
        <taxon>Viridiplantae</taxon>
        <taxon>Streptophyta</taxon>
        <taxon>Embryophyta</taxon>
        <taxon>Tracheophyta</taxon>
        <taxon>Spermatophyta</taxon>
        <taxon>Magnoliopsida</taxon>
        <taxon>eudicotyledons</taxon>
        <taxon>Gunneridae</taxon>
        <taxon>Pentapetalae</taxon>
        <taxon>rosids</taxon>
        <taxon>fabids</taxon>
        <taxon>Fagales</taxon>
        <taxon>Fagaceae</taxon>
        <taxon>Quercus</taxon>
    </lineage>
</organism>
<dbReference type="AlphaFoldDB" id="A0AAW0KVX3"/>
<proteinExistence type="inferred from homology"/>
<comment type="caution">
    <text evidence="8">The sequence shown here is derived from an EMBL/GenBank/DDBJ whole genome shotgun (WGS) entry which is preliminary data.</text>
</comment>
<dbReference type="SUPFAM" id="SSF68923">
    <property type="entry name" value="PEP carboxykinase N-terminal domain"/>
    <property type="match status" value="1"/>
</dbReference>
<comment type="pathway">
    <text evidence="1">Carbohydrate biosynthesis; gluconeogenesis.</text>
</comment>
<dbReference type="FunFam" id="3.40.449.10:FF:000008">
    <property type="entry name" value="D111/G-patch domain-containing protein"/>
    <property type="match status" value="1"/>
</dbReference>
<dbReference type="InterPro" id="IPR008210">
    <property type="entry name" value="PEP_carboxykinase_N"/>
</dbReference>
<dbReference type="InterPro" id="IPR001272">
    <property type="entry name" value="PEP_carboxykinase_ATP"/>
</dbReference>
<evidence type="ECO:0000256" key="2">
    <source>
        <dbReference type="ARBA" id="ARBA00006052"/>
    </source>
</evidence>
<keyword evidence="5" id="KW-0067">ATP-binding</keyword>
<dbReference type="GO" id="GO:0005829">
    <property type="term" value="C:cytosol"/>
    <property type="evidence" value="ECO:0007669"/>
    <property type="project" value="TreeGrafter"/>
</dbReference>
<reference evidence="8 9" key="1">
    <citation type="journal article" date="2018" name="Sci. Data">
        <title>The draft genome sequence of cork oak.</title>
        <authorList>
            <person name="Ramos A.M."/>
            <person name="Usie A."/>
            <person name="Barbosa P."/>
            <person name="Barros P.M."/>
            <person name="Capote T."/>
            <person name="Chaves I."/>
            <person name="Simoes F."/>
            <person name="Abreu I."/>
            <person name="Carrasquinho I."/>
            <person name="Faro C."/>
            <person name="Guimaraes J.B."/>
            <person name="Mendonca D."/>
            <person name="Nobrega F."/>
            <person name="Rodrigues L."/>
            <person name="Saibo N.J.M."/>
            <person name="Varela M.C."/>
            <person name="Egas C."/>
            <person name="Matos J."/>
            <person name="Miguel C.M."/>
            <person name="Oliveira M.M."/>
            <person name="Ricardo C.P."/>
            <person name="Goncalves S."/>
        </authorList>
    </citation>
    <scope>NUCLEOTIDE SEQUENCE [LARGE SCALE GENOMIC DNA]</scope>
    <source>
        <strain evidence="9">cv. HL8</strain>
    </source>
</reference>
<comment type="catalytic activity">
    <reaction evidence="7">
        <text>oxaloacetate + ATP = phosphoenolpyruvate + ADP + CO2</text>
        <dbReference type="Rhea" id="RHEA:18617"/>
        <dbReference type="ChEBI" id="CHEBI:16452"/>
        <dbReference type="ChEBI" id="CHEBI:16526"/>
        <dbReference type="ChEBI" id="CHEBI:30616"/>
        <dbReference type="ChEBI" id="CHEBI:58702"/>
        <dbReference type="ChEBI" id="CHEBI:456216"/>
        <dbReference type="EC" id="4.1.1.49"/>
    </reaction>
</comment>
<dbReference type="Proteomes" id="UP000237347">
    <property type="component" value="Unassembled WGS sequence"/>
</dbReference>
<comment type="similarity">
    <text evidence="2">Belongs to the phosphoenolpyruvate carboxykinase (ATP) family.</text>
</comment>
<dbReference type="InterPro" id="IPR013035">
    <property type="entry name" value="PEP_carboxykinase_C"/>
</dbReference>
<sequence>MKGRMLRNLVLKRFLHSSTSLALSSSSSSSSTSNPFLPSSRCNAVSAPLAEEKAETVVFPRVGPGFSYGLNWALARKGIIVKDKAFQNLNYSELQKRGATIAESLPGLPVYVTSHISSISDVFVHDGAIGSSPKCDAKVRVISDSPAAVLSLSNVLWKTPTRAVSHDSCPLTVYVATSISAGVGDTIGLGSQGTRGFIAADIERSSLVLCGKAFSDTNGIKEALAALSGPVISARGGLPLSARHCAPIFTHYYKSSFMHSYLHLQLANFRLLVSGDSVILLFASEETIQRCKDSLVSADAGVILSSQGVAPFFQSGKSSGSNLFKLPAAVILGSSDSSGIIPSVSKLSPGQAAYHFLAGYQDGKFTPAYSNGPSSKNQISSFLINVNEGEKSVNGKDLVKLVESTLSKSIPPFEVEIFKASTRAFYLANIKKYLRNSHSDKKK</sequence>
<evidence type="ECO:0000313" key="8">
    <source>
        <dbReference type="EMBL" id="KAK7842533.1"/>
    </source>
</evidence>
<dbReference type="PANTHER" id="PTHR30031:SF2">
    <property type="entry name" value="PHOSPHOENOLPYRUVATE CARBOXYKINASE (ATP)"/>
    <property type="match status" value="1"/>
</dbReference>
<accession>A0AAW0KVX3</accession>
<protein>
    <recommendedName>
        <fullName evidence="3">phosphoenolpyruvate carboxykinase (ATP)</fullName>
        <ecNumber evidence="3">4.1.1.49</ecNumber>
    </recommendedName>
</protein>
<keyword evidence="4" id="KW-0547">Nucleotide-binding</keyword>
<evidence type="ECO:0000256" key="1">
    <source>
        <dbReference type="ARBA" id="ARBA00004742"/>
    </source>
</evidence>
<evidence type="ECO:0000256" key="4">
    <source>
        <dbReference type="ARBA" id="ARBA00022741"/>
    </source>
</evidence>
<evidence type="ECO:0000256" key="6">
    <source>
        <dbReference type="ARBA" id="ARBA00023239"/>
    </source>
</evidence>
<evidence type="ECO:0000256" key="7">
    <source>
        <dbReference type="ARBA" id="ARBA00047371"/>
    </source>
</evidence>
<evidence type="ECO:0000256" key="3">
    <source>
        <dbReference type="ARBA" id="ARBA00012363"/>
    </source>
</evidence>
<keyword evidence="6" id="KW-0456">Lyase</keyword>
<dbReference type="SUPFAM" id="SSF53795">
    <property type="entry name" value="PEP carboxykinase-like"/>
    <property type="match status" value="1"/>
</dbReference>
<dbReference type="EMBL" id="PKMF04000219">
    <property type="protein sequence ID" value="KAK7842533.1"/>
    <property type="molecule type" value="Genomic_DNA"/>
</dbReference>
<dbReference type="GO" id="GO:0004612">
    <property type="term" value="F:phosphoenolpyruvate carboxykinase (ATP) activity"/>
    <property type="evidence" value="ECO:0007669"/>
    <property type="project" value="UniProtKB-EC"/>
</dbReference>
<dbReference type="PANTHER" id="PTHR30031">
    <property type="entry name" value="PHOSPHOENOLPYRUVATE CARBOXYKINASE ATP"/>
    <property type="match status" value="1"/>
</dbReference>
<dbReference type="Gene3D" id="3.90.228.20">
    <property type="match status" value="1"/>
</dbReference>
<dbReference type="GO" id="GO:0005524">
    <property type="term" value="F:ATP binding"/>
    <property type="evidence" value="ECO:0007669"/>
    <property type="project" value="UniProtKB-KW"/>
</dbReference>
<keyword evidence="9" id="KW-1185">Reference proteome</keyword>
<dbReference type="EC" id="4.1.1.49" evidence="3"/>
<evidence type="ECO:0000313" key="9">
    <source>
        <dbReference type="Proteomes" id="UP000237347"/>
    </source>
</evidence>
<name>A0AAW0KVX3_QUESU</name>
<evidence type="ECO:0000256" key="5">
    <source>
        <dbReference type="ARBA" id="ARBA00022840"/>
    </source>
</evidence>
<gene>
    <name evidence="8" type="ORF">CFP56_013659</name>
</gene>
<dbReference type="Pfam" id="PF01293">
    <property type="entry name" value="PEPCK_ATP"/>
    <property type="match status" value="1"/>
</dbReference>
<dbReference type="Gene3D" id="3.40.449.10">
    <property type="entry name" value="Phosphoenolpyruvate Carboxykinase, domain 1"/>
    <property type="match status" value="1"/>
</dbReference>
<dbReference type="GO" id="GO:0006094">
    <property type="term" value="P:gluconeogenesis"/>
    <property type="evidence" value="ECO:0007669"/>
    <property type="project" value="InterPro"/>
</dbReference>